<dbReference type="InterPro" id="IPR001761">
    <property type="entry name" value="Peripla_BP/Lac1_sug-bd_dom"/>
</dbReference>
<dbReference type="EMBL" id="JACSPZ010000008">
    <property type="protein sequence ID" value="MBD8037989.1"/>
    <property type="molecule type" value="Genomic_DNA"/>
</dbReference>
<dbReference type="Gene3D" id="1.10.260.40">
    <property type="entry name" value="lambda repressor-like DNA-binding domains"/>
    <property type="match status" value="1"/>
</dbReference>
<dbReference type="Pfam" id="PF00356">
    <property type="entry name" value="LacI"/>
    <property type="match status" value="1"/>
</dbReference>
<evidence type="ECO:0000256" key="3">
    <source>
        <dbReference type="ARBA" id="ARBA00023125"/>
    </source>
</evidence>
<keyword evidence="3 6" id="KW-0238">DNA-binding</keyword>
<dbReference type="SMART" id="SM00354">
    <property type="entry name" value="HTH_LACI"/>
    <property type="match status" value="1"/>
</dbReference>
<evidence type="ECO:0000259" key="5">
    <source>
        <dbReference type="PROSITE" id="PS50932"/>
    </source>
</evidence>
<evidence type="ECO:0000313" key="6">
    <source>
        <dbReference type="EMBL" id="MBD8037989.1"/>
    </source>
</evidence>
<evidence type="ECO:0000256" key="1">
    <source>
        <dbReference type="ARBA" id="ARBA00022491"/>
    </source>
</evidence>
<dbReference type="InterPro" id="IPR010982">
    <property type="entry name" value="Lambda_DNA-bd_dom_sf"/>
</dbReference>
<keyword evidence="4" id="KW-0804">Transcription</keyword>
<dbReference type="PANTHER" id="PTHR30146">
    <property type="entry name" value="LACI-RELATED TRANSCRIPTIONAL REPRESSOR"/>
    <property type="match status" value="1"/>
</dbReference>
<accession>A0ABR8Y1Q1</accession>
<dbReference type="InterPro" id="IPR028082">
    <property type="entry name" value="Peripla_BP_I"/>
</dbReference>
<dbReference type="PROSITE" id="PS50932">
    <property type="entry name" value="HTH_LACI_2"/>
    <property type="match status" value="1"/>
</dbReference>
<sequence length="328" mass="35893">MVNIKDVAKIANLSVATVSRYLNQNGYVSKRSSERIEQAIQELDYKPSSVARSLSKKQSNIIGLIVPDIKNPYFPELARAVEDMAWNYGYTVVLCNSDEQKDKELLYIERLSQTYVAGLIVTTSLMDPSVYMSINTPIVALDRIIDVAIPTVTTDNRKGAKLGTEYLLTNGAENLLCIRGPQGLKTADDRLLGFLEVIDKQGVDPIVVTTSFDFKEAATVIEQALVIHPHIDGIFASSDTLAIAALHIAHKLGKRVPEELQIVGFDGISLGEMVSPALTTVGQDLYKMGAAAATMLIEQIEGKEMKQTILNIDAQLIVRGTTRKEAAK</sequence>
<name>A0ABR8Y1Q1_9BACL</name>
<proteinExistence type="predicted"/>
<evidence type="ECO:0000256" key="2">
    <source>
        <dbReference type="ARBA" id="ARBA00023015"/>
    </source>
</evidence>
<evidence type="ECO:0000313" key="7">
    <source>
        <dbReference type="Proteomes" id="UP000619101"/>
    </source>
</evidence>
<dbReference type="CDD" id="cd06291">
    <property type="entry name" value="PBP1_Qymf-like"/>
    <property type="match status" value="1"/>
</dbReference>
<dbReference type="InterPro" id="IPR000843">
    <property type="entry name" value="HTH_LacI"/>
</dbReference>
<reference evidence="6 7" key="1">
    <citation type="submission" date="2020-08" db="EMBL/GenBank/DDBJ databases">
        <title>A Genomic Blueprint of the Chicken Gut Microbiome.</title>
        <authorList>
            <person name="Gilroy R."/>
            <person name="Ravi A."/>
            <person name="Getino M."/>
            <person name="Pursley I."/>
            <person name="Horton D.L."/>
            <person name="Alikhan N.-F."/>
            <person name="Baker D."/>
            <person name="Gharbi K."/>
            <person name="Hall N."/>
            <person name="Watson M."/>
            <person name="Adriaenssens E.M."/>
            <person name="Foster-Nyarko E."/>
            <person name="Jarju S."/>
            <person name="Secka A."/>
            <person name="Antonio M."/>
            <person name="Oren A."/>
            <person name="Chaudhuri R."/>
            <person name="La Ragione R.M."/>
            <person name="Hildebrand F."/>
            <person name="Pallen M.J."/>
        </authorList>
    </citation>
    <scope>NUCLEOTIDE SEQUENCE [LARGE SCALE GENOMIC DNA]</scope>
    <source>
        <strain evidence="6 7">A46</strain>
    </source>
</reference>
<dbReference type="Gene3D" id="3.40.50.2300">
    <property type="match status" value="2"/>
</dbReference>
<dbReference type="SUPFAM" id="SSF53822">
    <property type="entry name" value="Periplasmic binding protein-like I"/>
    <property type="match status" value="1"/>
</dbReference>
<dbReference type="Proteomes" id="UP000619101">
    <property type="component" value="Unassembled WGS sequence"/>
</dbReference>
<keyword evidence="7" id="KW-1185">Reference proteome</keyword>
<keyword evidence="1" id="KW-0678">Repressor</keyword>
<evidence type="ECO:0000256" key="4">
    <source>
        <dbReference type="ARBA" id="ARBA00023163"/>
    </source>
</evidence>
<comment type="caution">
    <text evidence="6">The sequence shown here is derived from an EMBL/GenBank/DDBJ whole genome shotgun (WGS) entry which is preliminary data.</text>
</comment>
<dbReference type="CDD" id="cd01392">
    <property type="entry name" value="HTH_LacI"/>
    <property type="match status" value="1"/>
</dbReference>
<keyword evidence="2" id="KW-0805">Transcription regulation</keyword>
<feature type="domain" description="HTH lacI-type" evidence="5">
    <location>
        <begin position="2"/>
        <end position="56"/>
    </location>
</feature>
<dbReference type="RefSeq" id="WP_191701069.1">
    <property type="nucleotide sequence ID" value="NZ_JACSPZ010000008.1"/>
</dbReference>
<organism evidence="6 7">
    <name type="scientific">Solibacillus faecavium</name>
    <dbReference type="NCBI Taxonomy" id="2762221"/>
    <lineage>
        <taxon>Bacteria</taxon>
        <taxon>Bacillati</taxon>
        <taxon>Bacillota</taxon>
        <taxon>Bacilli</taxon>
        <taxon>Bacillales</taxon>
        <taxon>Caryophanaceae</taxon>
        <taxon>Solibacillus</taxon>
    </lineage>
</organism>
<dbReference type="PANTHER" id="PTHR30146:SF95">
    <property type="entry name" value="RIBOSE OPERON REPRESSOR"/>
    <property type="match status" value="1"/>
</dbReference>
<protein>
    <submittedName>
        <fullName evidence="6">LacI family DNA-binding transcriptional regulator</fullName>
    </submittedName>
</protein>
<gene>
    <name evidence="6" type="ORF">H9635_14650</name>
</gene>
<dbReference type="Pfam" id="PF00532">
    <property type="entry name" value="Peripla_BP_1"/>
    <property type="match status" value="1"/>
</dbReference>
<dbReference type="GO" id="GO:0003677">
    <property type="term" value="F:DNA binding"/>
    <property type="evidence" value="ECO:0007669"/>
    <property type="project" value="UniProtKB-KW"/>
</dbReference>
<dbReference type="SUPFAM" id="SSF47413">
    <property type="entry name" value="lambda repressor-like DNA-binding domains"/>
    <property type="match status" value="1"/>
</dbReference>